<accession>A0AAD6TT54</accession>
<proteinExistence type="predicted"/>
<dbReference type="Proteomes" id="UP001222325">
    <property type="component" value="Unassembled WGS sequence"/>
</dbReference>
<protein>
    <submittedName>
        <fullName evidence="1">Uncharacterized protein</fullName>
    </submittedName>
</protein>
<keyword evidence="2" id="KW-1185">Reference proteome</keyword>
<sequence>MSSLGRVSGERKNRSYAKASALTPEYSAIVPRLWIPNKKQWSRRLELDLNIVTGPQNPAPSSRRGRETLAPILIEAVLCLALDTGYCLNTAPSQTFGLLSNLFHRNAVPQDPRHPRYHRVGGLSPFGPVLSRPKDAVRRRSEVGTPFGVIILLGSLKQFSKACLQTDGGWYASQRIQFIALLTVLSESDESQRREALSVPSAAECLEIVGLWICVFVANIPGTSIFLARRQASIYQSHKVEASIRIISKSSDSIPGDRAQKSDKATAV</sequence>
<name>A0AAD6TT54_9AGAR</name>
<comment type="caution">
    <text evidence="1">The sequence shown here is derived from an EMBL/GenBank/DDBJ whole genome shotgun (WGS) entry which is preliminary data.</text>
</comment>
<dbReference type="AlphaFoldDB" id="A0AAD6TT54"/>
<reference evidence="1" key="1">
    <citation type="submission" date="2023-03" db="EMBL/GenBank/DDBJ databases">
        <title>Massive genome expansion in bonnet fungi (Mycena s.s.) driven by repeated elements and novel gene families across ecological guilds.</title>
        <authorList>
            <consortium name="Lawrence Berkeley National Laboratory"/>
            <person name="Harder C.B."/>
            <person name="Miyauchi S."/>
            <person name="Viragh M."/>
            <person name="Kuo A."/>
            <person name="Thoen E."/>
            <person name="Andreopoulos B."/>
            <person name="Lu D."/>
            <person name="Skrede I."/>
            <person name="Drula E."/>
            <person name="Henrissat B."/>
            <person name="Morin E."/>
            <person name="Kohler A."/>
            <person name="Barry K."/>
            <person name="LaButti K."/>
            <person name="Morin E."/>
            <person name="Salamov A."/>
            <person name="Lipzen A."/>
            <person name="Mereny Z."/>
            <person name="Hegedus B."/>
            <person name="Baldrian P."/>
            <person name="Stursova M."/>
            <person name="Weitz H."/>
            <person name="Taylor A."/>
            <person name="Grigoriev I.V."/>
            <person name="Nagy L.G."/>
            <person name="Martin F."/>
            <person name="Kauserud H."/>
        </authorList>
    </citation>
    <scope>NUCLEOTIDE SEQUENCE</scope>
    <source>
        <strain evidence="1">CBHHK173m</strain>
    </source>
</reference>
<gene>
    <name evidence="1" type="ORF">B0H15DRAFT_806614</name>
</gene>
<organism evidence="1 2">
    <name type="scientific">Mycena belliarum</name>
    <dbReference type="NCBI Taxonomy" id="1033014"/>
    <lineage>
        <taxon>Eukaryota</taxon>
        <taxon>Fungi</taxon>
        <taxon>Dikarya</taxon>
        <taxon>Basidiomycota</taxon>
        <taxon>Agaricomycotina</taxon>
        <taxon>Agaricomycetes</taxon>
        <taxon>Agaricomycetidae</taxon>
        <taxon>Agaricales</taxon>
        <taxon>Marasmiineae</taxon>
        <taxon>Mycenaceae</taxon>
        <taxon>Mycena</taxon>
    </lineage>
</organism>
<evidence type="ECO:0000313" key="1">
    <source>
        <dbReference type="EMBL" id="KAJ7074882.1"/>
    </source>
</evidence>
<evidence type="ECO:0000313" key="2">
    <source>
        <dbReference type="Proteomes" id="UP001222325"/>
    </source>
</evidence>
<dbReference type="EMBL" id="JARJCN010000109">
    <property type="protein sequence ID" value="KAJ7074882.1"/>
    <property type="molecule type" value="Genomic_DNA"/>
</dbReference>